<dbReference type="RefSeq" id="WP_150438488.1">
    <property type="nucleotide sequence ID" value="NZ_VYKL01000007.1"/>
</dbReference>
<dbReference type="EMBL" id="VYKL01000007">
    <property type="protein sequence ID" value="KAA9029969.1"/>
    <property type="molecule type" value="Genomic_DNA"/>
</dbReference>
<gene>
    <name evidence="1" type="ORF">F4V44_02900</name>
</gene>
<proteinExistence type="predicted"/>
<sequence length="71" mass="8272">MLLYRLRVRLNGKKYYRLKRRANTKIIGSLLFIENAKDACQGQTSFLRIAAMDRMTTFIRLAKACPLTYAN</sequence>
<comment type="caution">
    <text evidence="1">The sequence shown here is derived from an EMBL/GenBank/DDBJ whole genome shotgun (WGS) entry which is preliminary data.</text>
</comment>
<reference evidence="1 2" key="1">
    <citation type="submission" date="2019-09" db="EMBL/GenBank/DDBJ databases">
        <title>Whole genome sequences of isolates from the Mars Exploration Rovers.</title>
        <authorList>
            <person name="Seuylemezian A."/>
            <person name="Vaishampayan P."/>
        </authorList>
    </citation>
    <scope>NUCLEOTIDE SEQUENCE [LARGE SCALE GENOMIC DNA]</scope>
    <source>
        <strain evidence="1 2">MER_TA_151</strain>
    </source>
</reference>
<evidence type="ECO:0000313" key="2">
    <source>
        <dbReference type="Proteomes" id="UP000326671"/>
    </source>
</evidence>
<evidence type="ECO:0000313" key="1">
    <source>
        <dbReference type="EMBL" id="KAA9029969.1"/>
    </source>
</evidence>
<dbReference type="Proteomes" id="UP000326671">
    <property type="component" value="Unassembled WGS sequence"/>
</dbReference>
<dbReference type="AlphaFoldDB" id="A0A5J5I699"/>
<organism evidence="1 2">
    <name type="scientific">Niallia endozanthoxylica</name>
    <dbReference type="NCBI Taxonomy" id="2036016"/>
    <lineage>
        <taxon>Bacteria</taxon>
        <taxon>Bacillati</taxon>
        <taxon>Bacillota</taxon>
        <taxon>Bacilli</taxon>
        <taxon>Bacillales</taxon>
        <taxon>Bacillaceae</taxon>
        <taxon>Niallia</taxon>
    </lineage>
</organism>
<keyword evidence="2" id="KW-1185">Reference proteome</keyword>
<protein>
    <submittedName>
        <fullName evidence="1">Uncharacterized protein</fullName>
    </submittedName>
</protein>
<name>A0A5J5I699_9BACI</name>
<accession>A0A5J5I699</accession>